<sequence>MTSNSNTYGSIPAPTDSHAALGYGSSHTDFAAASQGNPTMSSPLAQSAGHGGAFHEDFDASQRGSSIIDGPQRSSSRASTAIGGGSGVSRNNTLKKKSSFRRSGSVSVKRSGSRKSLRAGSIKGTGVDADSEHFHSYSFTPVPTTGTPTEVLANRFQAWRQLLKSLIAYFREIQNSYDSRGKALHKVQNAISSITHPAVFMSNDGLSEATRVLESYHKRSIAEAGKAREIENDVIGALTGLRSDLGQKIKEIKSLSGDFKNSVEKERHATEQEVEKLQEALQHADHEDGNMVGKNDPYVVRLGVDRQIERQIDEENYLHRAYLNLESSGRELESIVVGEIQKAYNALAGILKREADDAYNAVESLRGGPIAMPKDQEWYQFVTHDPHFVDPSLPLRRIEDIEYPGKHAPAATEIRAGMLERKSKYLKSYTPGWYVLSPTHLHEFKSADKIYSQPPVMSLHLLDQKLGSHSERGSSSHKFMLKGKQSGGMHKGHNWVFRAESFDTMMAWFEDIRVLTETTGEQRQAFVRKHARSVSGTSERGTVSSDGLEDDEADQAPYSADVQSLAEQNPVVDDKPQRPQPGGRFPSDLVLRKSGIMSSTADGTVDEESDDDDDANVIAAAGAVPGSSQNHFRGASYDYGGKDPYRMDDVDAGTVHEQRFVTRAYTPPHQQELSDVAAPRAAGAAGVGTGALGTEAYRRHEQEHEDKENAILQQSQIHSPQPVHPQQPLHSQTYALPVSEPLPASQHQAVAPAAPLAAPMSDEKLKQPFLGSEPVASNASQHRAPLASENSGNWAAPAAAGAAGVGAGALGAEAYRHHQQDAAVPVAEDKDVSPITPELTGIPPPQEQPLLSHSPSNVSSISRERSLRASPIGNSIAEIALGNEAVSPPVSPPAIAPSAVPTASGQPTLESTTTLSALRSEPAPLPTASTIASELTTDSLSGPASPPLGGNEAKGAHETGQFFPRVIRHDTNLSISKLHVPGEFK</sequence>
<feature type="region of interest" description="Disordered" evidence="3">
    <location>
        <begin position="887"/>
        <end position="909"/>
    </location>
</feature>
<dbReference type="PANTHER" id="PTHR31941">
    <property type="entry name" value="CYTOSKELETAL SIGNALING PROTEIN SLM1"/>
    <property type="match status" value="1"/>
</dbReference>
<dbReference type="InterPro" id="IPR043453">
    <property type="entry name" value="Slm1_PH"/>
</dbReference>
<evidence type="ECO:0000259" key="4">
    <source>
        <dbReference type="PROSITE" id="PS50003"/>
    </source>
</evidence>
<keyword evidence="1" id="KW-0597">Phosphoprotein</keyword>
<dbReference type="CDD" id="cd13311">
    <property type="entry name" value="PH_Slm1"/>
    <property type="match status" value="1"/>
</dbReference>
<proteinExistence type="predicted"/>
<dbReference type="SMART" id="SM00233">
    <property type="entry name" value="PH"/>
    <property type="match status" value="1"/>
</dbReference>
<gene>
    <name evidence="5" type="ORF">Slin15195_G122260</name>
</gene>
<evidence type="ECO:0000313" key="5">
    <source>
        <dbReference type="EMBL" id="USW58907.1"/>
    </source>
</evidence>
<dbReference type="SUPFAM" id="SSF50729">
    <property type="entry name" value="PH domain-like"/>
    <property type="match status" value="1"/>
</dbReference>
<feature type="compositionally biased region" description="Polar residues" evidence="3">
    <location>
        <begin position="849"/>
        <end position="861"/>
    </location>
</feature>
<dbReference type="PROSITE" id="PS50003">
    <property type="entry name" value="PH_DOMAIN"/>
    <property type="match status" value="1"/>
</dbReference>
<feature type="compositionally biased region" description="Low complexity" evidence="3">
    <location>
        <begin position="101"/>
        <end position="110"/>
    </location>
</feature>
<dbReference type="Gene3D" id="1.20.1270.60">
    <property type="entry name" value="Arfaptin homology (AH) domain/BAR domain"/>
    <property type="match status" value="1"/>
</dbReference>
<evidence type="ECO:0000313" key="6">
    <source>
        <dbReference type="Proteomes" id="UP001056384"/>
    </source>
</evidence>
<evidence type="ECO:0000256" key="3">
    <source>
        <dbReference type="SAM" id="MobiDB-lite"/>
    </source>
</evidence>
<organism evidence="5 6">
    <name type="scientific">Septoria linicola</name>
    <dbReference type="NCBI Taxonomy" id="215465"/>
    <lineage>
        <taxon>Eukaryota</taxon>
        <taxon>Fungi</taxon>
        <taxon>Dikarya</taxon>
        <taxon>Ascomycota</taxon>
        <taxon>Pezizomycotina</taxon>
        <taxon>Dothideomycetes</taxon>
        <taxon>Dothideomycetidae</taxon>
        <taxon>Mycosphaerellales</taxon>
        <taxon>Mycosphaerellaceae</taxon>
        <taxon>Septoria</taxon>
    </lineage>
</organism>
<feature type="domain" description="PH" evidence="4">
    <location>
        <begin position="412"/>
        <end position="517"/>
    </location>
</feature>
<dbReference type="InterPro" id="IPR027267">
    <property type="entry name" value="AH/BAR_dom_sf"/>
</dbReference>
<dbReference type="Proteomes" id="UP001056384">
    <property type="component" value="Chromosome 12"/>
</dbReference>
<dbReference type="InterPro" id="IPR046868">
    <property type="entry name" value="BAR_4"/>
</dbReference>
<dbReference type="InterPro" id="IPR046869">
    <property type="entry name" value="SLM1/RGC1-like_PH"/>
</dbReference>
<feature type="region of interest" description="Disordered" evidence="3">
    <location>
        <begin position="526"/>
        <end position="593"/>
    </location>
</feature>
<feature type="region of interest" description="Disordered" evidence="3">
    <location>
        <begin position="828"/>
        <end position="866"/>
    </location>
</feature>
<dbReference type="Gene3D" id="2.30.29.30">
    <property type="entry name" value="Pleckstrin-homology domain (PH domain)/Phosphotyrosine-binding domain (PTB)"/>
    <property type="match status" value="1"/>
</dbReference>
<evidence type="ECO:0000256" key="1">
    <source>
        <dbReference type="ARBA" id="ARBA00022553"/>
    </source>
</evidence>
<name>A0A9Q9EQK8_9PEZI</name>
<keyword evidence="2" id="KW-0175">Coiled coil</keyword>
<dbReference type="EMBL" id="CP099429">
    <property type="protein sequence ID" value="USW58907.1"/>
    <property type="molecule type" value="Genomic_DNA"/>
</dbReference>
<dbReference type="Pfam" id="PF20399">
    <property type="entry name" value="PH_20"/>
    <property type="match status" value="1"/>
</dbReference>
<dbReference type="InterPro" id="IPR011993">
    <property type="entry name" value="PH-like_dom_sf"/>
</dbReference>
<dbReference type="OrthoDB" id="5598057at2759"/>
<dbReference type="InterPro" id="IPR001849">
    <property type="entry name" value="PH_domain"/>
</dbReference>
<keyword evidence="6" id="KW-1185">Reference proteome</keyword>
<accession>A0A9Q9EQK8</accession>
<feature type="compositionally biased region" description="Polar residues" evidence="3">
    <location>
        <begin position="534"/>
        <end position="545"/>
    </location>
</feature>
<feature type="region of interest" description="Disordered" evidence="3">
    <location>
        <begin position="937"/>
        <end position="960"/>
    </location>
</feature>
<dbReference type="AlphaFoldDB" id="A0A9Q9EQK8"/>
<evidence type="ECO:0000256" key="2">
    <source>
        <dbReference type="SAM" id="Coils"/>
    </source>
</evidence>
<feature type="compositionally biased region" description="Polar residues" evidence="3">
    <location>
        <begin position="34"/>
        <end position="45"/>
    </location>
</feature>
<dbReference type="PANTHER" id="PTHR31941:SF16">
    <property type="entry name" value="PHOSPHATIDYLINOSITOL 4,5-BISPHOSPHATE-BINDING PROTEIN SLM1-RELATED"/>
    <property type="match status" value="1"/>
</dbReference>
<dbReference type="Pfam" id="PF20400">
    <property type="entry name" value="BAR_4"/>
    <property type="match status" value="1"/>
</dbReference>
<reference evidence="5" key="1">
    <citation type="submission" date="2022-06" db="EMBL/GenBank/DDBJ databases">
        <title>Complete genome sequences of two strains of the flax pathogen Septoria linicola.</title>
        <authorList>
            <person name="Lapalu N."/>
            <person name="Simon A."/>
            <person name="Demenou B."/>
            <person name="Paumier D."/>
            <person name="Guillot M.-P."/>
            <person name="Gout L."/>
            <person name="Valade R."/>
        </authorList>
    </citation>
    <scope>NUCLEOTIDE SEQUENCE</scope>
    <source>
        <strain evidence="5">SE15195</strain>
    </source>
</reference>
<feature type="coiled-coil region" evidence="2">
    <location>
        <begin position="260"/>
        <end position="287"/>
    </location>
</feature>
<protein>
    <submittedName>
        <fullName evidence="5">Phosphatidylinositol 4,5-bisphosphate-binding protein Slm1/Slm2</fullName>
    </submittedName>
</protein>
<feature type="region of interest" description="Disordered" evidence="3">
    <location>
        <begin position="1"/>
        <end position="125"/>
    </location>
</feature>